<dbReference type="EMBL" id="BSPL01000023">
    <property type="protein sequence ID" value="GLS72434.1"/>
    <property type="molecule type" value="Genomic_DNA"/>
</dbReference>
<evidence type="ECO:0000313" key="2">
    <source>
        <dbReference type="EMBL" id="GLS72434.1"/>
    </source>
</evidence>
<reference evidence="3" key="1">
    <citation type="journal article" date="2019" name="Int. J. Syst. Evol. Microbiol.">
        <title>The Global Catalogue of Microorganisms (GCM) 10K type strain sequencing project: providing services to taxonomists for standard genome sequencing and annotation.</title>
        <authorList>
            <consortium name="The Broad Institute Genomics Platform"/>
            <consortium name="The Broad Institute Genome Sequencing Center for Infectious Disease"/>
            <person name="Wu L."/>
            <person name="Ma J."/>
        </authorList>
    </citation>
    <scope>NUCLEOTIDE SEQUENCE [LARGE SCALE GENOMIC DNA]</scope>
    <source>
        <strain evidence="3">NBRC 103632</strain>
    </source>
</reference>
<feature type="region of interest" description="Disordered" evidence="1">
    <location>
        <begin position="38"/>
        <end position="59"/>
    </location>
</feature>
<dbReference type="Proteomes" id="UP001157440">
    <property type="component" value="Unassembled WGS sequence"/>
</dbReference>
<proteinExistence type="predicted"/>
<feature type="region of interest" description="Disordered" evidence="1">
    <location>
        <begin position="74"/>
        <end position="108"/>
    </location>
</feature>
<comment type="caution">
    <text evidence="2">The sequence shown here is derived from an EMBL/GenBank/DDBJ whole genome shotgun (WGS) entry which is preliminary data.</text>
</comment>
<sequence>MSSSARVRDSNEPDKAVPFATQAEIVVSDPILYEAGIEPPSRTGQHLLDPDGRSPAGRTISWRGLRGEIVDPANAATRRAPSSIGARAGNPLSAETGPPRDLGWRLLS</sequence>
<accession>A0AA37TF16</accession>
<organism evidence="2 3">
    <name type="scientific">Methylobacterium tardum</name>
    <dbReference type="NCBI Taxonomy" id="374432"/>
    <lineage>
        <taxon>Bacteria</taxon>
        <taxon>Pseudomonadati</taxon>
        <taxon>Pseudomonadota</taxon>
        <taxon>Alphaproteobacteria</taxon>
        <taxon>Hyphomicrobiales</taxon>
        <taxon>Methylobacteriaceae</taxon>
        <taxon>Methylobacterium</taxon>
    </lineage>
</organism>
<name>A0AA37TF16_9HYPH</name>
<protein>
    <submittedName>
        <fullName evidence="2">Uncharacterized protein</fullName>
    </submittedName>
</protein>
<evidence type="ECO:0000313" key="3">
    <source>
        <dbReference type="Proteomes" id="UP001157440"/>
    </source>
</evidence>
<gene>
    <name evidence="2" type="ORF">GCM10007890_44490</name>
</gene>
<dbReference type="RefSeq" id="WP_238195267.1">
    <property type="nucleotide sequence ID" value="NZ_BPQZ01000004.1"/>
</dbReference>
<dbReference type="AlphaFoldDB" id="A0AA37TF16"/>
<keyword evidence="3" id="KW-1185">Reference proteome</keyword>
<evidence type="ECO:0000256" key="1">
    <source>
        <dbReference type="SAM" id="MobiDB-lite"/>
    </source>
</evidence>